<sequence length="715" mass="80367">MHADFRIGLGSLLAIACAISSVQAFYIPGWSIRTYLEDQAIPLQVNKVYSDKSQLQYAHYDLPFVCAPSGKKHAGYPSGKSVSLNLGEVLRGDRIMTSDYDLAMGQDQECQFLCTHRADRKAVSRARQLIEDGYVSEWIVDNLPGATSFVTVDKSHKYYAAGFKVGYKDFSPVTNKPRYFINNHHTFVIRWRKAPGRSGQRGGKVIVGFEVYPKSIEVGHRNSEGCPQDVHGDTDGLEIYIAPNSTSLAAQYPHSSYLPQENDIDDGATLAIPYSYSVYFREEERVEWSHRWEMYFNNQEEGNSIHWLAIANSLIICGLLSAVVVMIIHRTVFVDSKGRIRDGSLEDGKIRMKRVKSRTGLRSPRSVEKGSLLEQKGDADDMDASSDEDAIEDITGWKLLHADVFRPPIYAGFLAPLIGSGMQLVFMATSLLLLSCVGILNPSFRGGFVSVGMGLFIFAGIFSGYFSARVYKTFGGLNWRKNTLMTALLFPGLLFTTIFILNLFVWAQASSTALPFGTLVGLLFLWLFIQLPLVYLGSWYGFDNSQPYEHPTKTSSIPRQIPEQQWYTKSIHSVLLAGLVPFAVIFIELLFVFRSLWQDKSGYYYVFGFLTVVSIVNIVTVVEVTIVATYIQLCAENYHWWWQSIFIGGGSAFWVFIYCVWFYFIKLNIQGFVSGMLFFSYSLLACSVYGLLTGTVGFLTAYAFVRRIYGAIKAD</sequence>
<feature type="transmembrane region" description="Helical" evidence="9">
    <location>
        <begin position="574"/>
        <end position="597"/>
    </location>
</feature>
<feature type="transmembrane region" description="Helical" evidence="9">
    <location>
        <begin position="603"/>
        <end position="628"/>
    </location>
</feature>
<comment type="similarity">
    <text evidence="3 9">Belongs to the nonaspanin (TM9SF) (TC 9.A.2) family.</text>
</comment>
<feature type="transmembrane region" description="Helical" evidence="9">
    <location>
        <begin position="513"/>
        <end position="536"/>
    </location>
</feature>
<dbReference type="GO" id="GO:0016020">
    <property type="term" value="C:membrane"/>
    <property type="evidence" value="ECO:0007669"/>
    <property type="project" value="UniProtKB-SubCell"/>
</dbReference>
<comment type="subcellular location">
    <subcellularLocation>
        <location evidence="2">Golgi apparatus</location>
    </subcellularLocation>
    <subcellularLocation>
        <location evidence="1">Membrane</location>
        <topology evidence="1">Multi-pass membrane protein</topology>
    </subcellularLocation>
</comment>
<evidence type="ECO:0000256" key="8">
    <source>
        <dbReference type="ARBA" id="ARBA00023136"/>
    </source>
</evidence>
<accession>A0A8H3EXD8</accession>
<evidence type="ECO:0000256" key="6">
    <source>
        <dbReference type="ARBA" id="ARBA00022989"/>
    </source>
</evidence>
<proteinExistence type="inferred from homology"/>
<feature type="region of interest" description="Disordered" evidence="10">
    <location>
        <begin position="356"/>
        <end position="384"/>
    </location>
</feature>
<evidence type="ECO:0000256" key="2">
    <source>
        <dbReference type="ARBA" id="ARBA00004555"/>
    </source>
</evidence>
<protein>
    <recommendedName>
        <fullName evidence="9">Transmembrane 9 superfamily member</fullName>
    </recommendedName>
</protein>
<dbReference type="Pfam" id="PF02990">
    <property type="entry name" value="EMP70"/>
    <property type="match status" value="1"/>
</dbReference>
<gene>
    <name evidence="11" type="ORF">HETSPECPRED_001348</name>
</gene>
<feature type="chain" id="PRO_5034371679" description="Transmembrane 9 superfamily member" evidence="9">
    <location>
        <begin position="25"/>
        <end position="715"/>
    </location>
</feature>
<evidence type="ECO:0000313" key="11">
    <source>
        <dbReference type="EMBL" id="CAF9913169.1"/>
    </source>
</evidence>
<dbReference type="AlphaFoldDB" id="A0A8H3EXD8"/>
<keyword evidence="12" id="KW-1185">Reference proteome</keyword>
<keyword evidence="8 9" id="KW-0472">Membrane</keyword>
<keyword evidence="5 9" id="KW-0732">Signal</keyword>
<evidence type="ECO:0000256" key="7">
    <source>
        <dbReference type="ARBA" id="ARBA00023034"/>
    </source>
</evidence>
<evidence type="ECO:0000256" key="3">
    <source>
        <dbReference type="ARBA" id="ARBA00005227"/>
    </source>
</evidence>
<dbReference type="InterPro" id="IPR004240">
    <property type="entry name" value="EMP70"/>
</dbReference>
<feature type="transmembrane region" description="Helical" evidence="9">
    <location>
        <begin position="305"/>
        <end position="328"/>
    </location>
</feature>
<evidence type="ECO:0000256" key="5">
    <source>
        <dbReference type="ARBA" id="ARBA00022729"/>
    </source>
</evidence>
<dbReference type="EMBL" id="CAJPDS010000012">
    <property type="protein sequence ID" value="CAF9913169.1"/>
    <property type="molecule type" value="Genomic_DNA"/>
</dbReference>
<organism evidence="11 12">
    <name type="scientific">Heterodermia speciosa</name>
    <dbReference type="NCBI Taxonomy" id="116794"/>
    <lineage>
        <taxon>Eukaryota</taxon>
        <taxon>Fungi</taxon>
        <taxon>Dikarya</taxon>
        <taxon>Ascomycota</taxon>
        <taxon>Pezizomycotina</taxon>
        <taxon>Lecanoromycetes</taxon>
        <taxon>OSLEUM clade</taxon>
        <taxon>Lecanoromycetidae</taxon>
        <taxon>Caliciales</taxon>
        <taxon>Physciaceae</taxon>
        <taxon>Heterodermia</taxon>
    </lineage>
</organism>
<dbReference type="PROSITE" id="PS51257">
    <property type="entry name" value="PROKAR_LIPOPROTEIN"/>
    <property type="match status" value="1"/>
</dbReference>
<dbReference type="PANTHER" id="PTHR10766:SF55">
    <property type="entry name" value="TRANSMEMBRANE 9 SUPERFAMILY MEMBER 4"/>
    <property type="match status" value="1"/>
</dbReference>
<reference evidence="11" key="1">
    <citation type="submission" date="2021-03" db="EMBL/GenBank/DDBJ databases">
        <authorList>
            <person name="Tagirdzhanova G."/>
        </authorList>
    </citation>
    <scope>NUCLEOTIDE SEQUENCE</scope>
</reference>
<name>A0A8H3EXD8_9LECA</name>
<evidence type="ECO:0000256" key="10">
    <source>
        <dbReference type="SAM" id="MobiDB-lite"/>
    </source>
</evidence>
<feature type="transmembrane region" description="Helical" evidence="9">
    <location>
        <begin position="446"/>
        <end position="466"/>
    </location>
</feature>
<feature type="transmembrane region" description="Helical" evidence="9">
    <location>
        <begin position="487"/>
        <end position="507"/>
    </location>
</feature>
<comment type="caution">
    <text evidence="11">The sequence shown here is derived from an EMBL/GenBank/DDBJ whole genome shotgun (WGS) entry which is preliminary data.</text>
</comment>
<evidence type="ECO:0000313" key="12">
    <source>
        <dbReference type="Proteomes" id="UP000664521"/>
    </source>
</evidence>
<dbReference type="OrthoDB" id="1666796at2759"/>
<keyword evidence="4 9" id="KW-0812">Transmembrane</keyword>
<feature type="transmembrane region" description="Helical" evidence="9">
    <location>
        <begin position="640"/>
        <end position="664"/>
    </location>
</feature>
<evidence type="ECO:0000256" key="1">
    <source>
        <dbReference type="ARBA" id="ARBA00004141"/>
    </source>
</evidence>
<keyword evidence="6 9" id="KW-1133">Transmembrane helix</keyword>
<dbReference type="Proteomes" id="UP000664521">
    <property type="component" value="Unassembled WGS sequence"/>
</dbReference>
<dbReference type="PANTHER" id="PTHR10766">
    <property type="entry name" value="TRANSMEMBRANE 9 SUPERFAMILY PROTEIN"/>
    <property type="match status" value="1"/>
</dbReference>
<keyword evidence="7" id="KW-0333">Golgi apparatus</keyword>
<feature type="transmembrane region" description="Helical" evidence="9">
    <location>
        <begin position="676"/>
        <end position="705"/>
    </location>
</feature>
<feature type="signal peptide" evidence="9">
    <location>
        <begin position="1"/>
        <end position="24"/>
    </location>
</feature>
<evidence type="ECO:0000256" key="9">
    <source>
        <dbReference type="RuleBase" id="RU363079"/>
    </source>
</evidence>
<dbReference type="GO" id="GO:0072657">
    <property type="term" value="P:protein localization to membrane"/>
    <property type="evidence" value="ECO:0007669"/>
    <property type="project" value="TreeGrafter"/>
</dbReference>
<dbReference type="GO" id="GO:0005794">
    <property type="term" value="C:Golgi apparatus"/>
    <property type="evidence" value="ECO:0007669"/>
    <property type="project" value="UniProtKB-SubCell"/>
</dbReference>
<evidence type="ECO:0000256" key="4">
    <source>
        <dbReference type="ARBA" id="ARBA00022692"/>
    </source>
</evidence>
<feature type="transmembrane region" description="Helical" evidence="9">
    <location>
        <begin position="413"/>
        <end position="440"/>
    </location>
</feature>